<evidence type="ECO:0000313" key="3">
    <source>
        <dbReference type="Proteomes" id="UP000626109"/>
    </source>
</evidence>
<evidence type="ECO:0000256" key="1">
    <source>
        <dbReference type="SAM" id="MobiDB-lite"/>
    </source>
</evidence>
<name>A0A813JLE4_POLGL</name>
<dbReference type="PANTHER" id="PTHR21725">
    <property type="entry name" value="E3 UBIQUITIN-PROTEIN LIGASE UBR4"/>
    <property type="match status" value="1"/>
</dbReference>
<sequence length="1838" mass="192688">MPRHHLNAEKGDVFVFEEPRHHRVRRARKGAIFGSVEYAACCSVLPTVASSDNARALQRGREKTAGHRTSNGLFRSSGVLECPAWHSTATAVGGSAKCLVISFEALWQAERREPTLALVLRTWLSRISADALLSDASSTDTQASNSSFRPRPIPALTADLSAEIMLVSGHTVAPVGMPPGNTKGAIEGVALWSQSDQAARLAVLMEDGSMHLFSLRRTLAATVTAGPGGMPGIESAATAVVAPTAAPSQLRRASAGAAAVRMAPTSILMKQRAISQFPPDFFEHTVNLTSDPVLAREVTFGGDALQQMPSEALFRALSPLTEEVLHCQSPVGAEGCSLDLRVVSRRRWVPVGLRLLLGHSQRPSGASSGPGPLSMKLAESGRRVQFWSADTLPAAPLGRRWFDAPLTAKEVQGFLGQATAALSLVFSAPGPFVIDALEVHAVPFSSLPRAMQALAPTEGTSIQAGPATSLLQCPAREVVRCWYGTAAPATPSCDGATSDQDGVALARSAVAASLRCLAALPGPSRTSAEAPAEVCRAVGMWRDPPLAEAASQALRGRAAASTELLLAVDAFLQSLEAQEETCHGGLPLVLLAVSAGWCREAATRSPPCSGQDQTAHSEQSSACLAILRQRPDFSKQLGSSIRAALSQPRNLHLCPQAVLNSLAGAAMTASLLQIGLRLEDCFKSSDDAAQSTRRLPEETARLWKSFCHGGDNSSDLQTLSFLLTLPAVATRDFSLGTMLGFLGLSGLVSTAAAPQVQSEIQEGLLVDASDVEEDCEDDDDEDAAIPNAVVSAAVPPSATPARQPQTRPSADAGAVRGAECEAAAGTVDLLHMFLVAHLSSEMMLSDRPKSDNNKNKNKDRPSDMEAGSGLVRYSTLLEASQRLVLWCTEAGAAGQALSRHPELPRLVLAAKAEALAQLALQTALGVFAGVGAGEDAMEVDSEGCGAHMEASGKTAADLICSLSMLGGLLAAVQRAAVPSPPPAAESSSALPAPWSHYEAKALLVGFLPSAWALVPALLGVLRRCSGVRPASSQSSGAEGQASSPSLLEVSIDLPASHLQALLPAQWADACEAEGCHMLDRPAELLLVCVTSFLRVVLQLPRGTGETAGAGGVQGAAAAALRDFAAELGRSEGLLGAELEVPPHEGSAVSVSPAAAAHEYATVLTQLALNDGSSTSTVSTDEKALLSSVVSVIAADARDLLKELCCNPQPFHWLLDSACYAKVMASVRPHLAMLGSLDLSMKSNWFKAPSVQAFRPLAAFAEASAALWAVAKRRPKLWAEFARKTPEMLDVCLLMGQSLALKFGCTPLRQPEVVEQATLPYRLLALAFASGGAFGAWAERRCPAMVFRLTIEAALCAGSEDLRRSAAVALAIAWDELRSARDGGDSRASAVCGEVRCVVLRAVEALLPALGSRATELAGLAGHVLATGGEDSSATETAATTATTTATTITTTGTTATTTATTAITATAAADSTATAATTAAIQCLARHLHGLQGGWDTGCWFQPILRSDIEEVSCRAREVRAAVAGGLEDSNDFPAVIPSTTATIVPSSCGLCSELSLPLQRVRLEALKAELKFSDDAMWVRFGEAVSINAICIVVNEHLLRQGAHGRHIGRVKVSYSDAIVQDVATLKAQSELMGWELLCELSFEPTREGVLGAARALASSEVLAKLAVPVTCCNLMFQYSESSNGGLGRGIRGLACLRCHRPAGKAGICQSCGDNAFQCPKCRNINYEKLDALFCNDCGYCRFLKMETSLTCRPSHERHVGPIRNGAECRRASEVLASLLRQSAPSAAGAGSASSSARSEAQMMLQCSISDLRQKILHFRRAEPSGTAAQGARLQRV</sequence>
<dbReference type="Proteomes" id="UP000626109">
    <property type="component" value="Unassembled WGS sequence"/>
</dbReference>
<dbReference type="EMBL" id="CAJNNW010025653">
    <property type="protein sequence ID" value="CAE8678076.1"/>
    <property type="molecule type" value="Genomic_DNA"/>
</dbReference>
<gene>
    <name evidence="2" type="ORF">PGLA2088_LOCUS20608</name>
</gene>
<organism evidence="2 3">
    <name type="scientific">Polarella glacialis</name>
    <name type="common">Dinoflagellate</name>
    <dbReference type="NCBI Taxonomy" id="89957"/>
    <lineage>
        <taxon>Eukaryota</taxon>
        <taxon>Sar</taxon>
        <taxon>Alveolata</taxon>
        <taxon>Dinophyceae</taxon>
        <taxon>Suessiales</taxon>
        <taxon>Suessiaceae</taxon>
        <taxon>Polarella</taxon>
    </lineage>
</organism>
<proteinExistence type="predicted"/>
<dbReference type="InterPro" id="IPR045189">
    <property type="entry name" value="UBR4-like"/>
</dbReference>
<dbReference type="PANTHER" id="PTHR21725:SF1">
    <property type="entry name" value="E3 UBIQUITIN-PROTEIN LIGASE UBR4"/>
    <property type="match status" value="1"/>
</dbReference>
<evidence type="ECO:0000313" key="2">
    <source>
        <dbReference type="EMBL" id="CAE8678076.1"/>
    </source>
</evidence>
<feature type="compositionally biased region" description="Basic and acidic residues" evidence="1">
    <location>
        <begin position="844"/>
        <end position="863"/>
    </location>
</feature>
<feature type="compositionally biased region" description="Low complexity" evidence="1">
    <location>
        <begin position="791"/>
        <end position="801"/>
    </location>
</feature>
<reference evidence="2" key="1">
    <citation type="submission" date="2021-02" db="EMBL/GenBank/DDBJ databases">
        <authorList>
            <person name="Dougan E. K."/>
            <person name="Rhodes N."/>
            <person name="Thang M."/>
            <person name="Chan C."/>
        </authorList>
    </citation>
    <scope>NUCLEOTIDE SEQUENCE</scope>
</reference>
<feature type="region of interest" description="Disordered" evidence="1">
    <location>
        <begin position="791"/>
        <end position="814"/>
    </location>
</feature>
<protein>
    <submittedName>
        <fullName evidence="2">Uncharacterized protein</fullName>
    </submittedName>
</protein>
<comment type="caution">
    <text evidence="2">The sequence shown here is derived from an EMBL/GenBank/DDBJ whole genome shotgun (WGS) entry which is preliminary data.</text>
</comment>
<feature type="region of interest" description="Disordered" evidence="1">
    <location>
        <begin position="844"/>
        <end position="867"/>
    </location>
</feature>
<accession>A0A813JLE4</accession>